<evidence type="ECO:0000256" key="5">
    <source>
        <dbReference type="ARBA" id="ARBA00022764"/>
    </source>
</evidence>
<comment type="caution">
    <text evidence="10">The sequence shown here is derived from an EMBL/GenBank/DDBJ whole genome shotgun (WGS) entry which is preliminary data.</text>
</comment>
<evidence type="ECO:0000256" key="4">
    <source>
        <dbReference type="ARBA" id="ARBA00022723"/>
    </source>
</evidence>
<dbReference type="Pfam" id="PF00127">
    <property type="entry name" value="Copper-bind"/>
    <property type="match status" value="1"/>
</dbReference>
<dbReference type="InterPro" id="IPR052721">
    <property type="entry name" value="ET_Amicyanin"/>
</dbReference>
<proteinExistence type="predicted"/>
<sequence>MKVYKLACFSIALIYPLLLTADVHIVDQKNKEFSTNELRVKVGDEIRFTNQDPFFHNIFSLSDTMFFDLGSYPQGEFRSIKVKQPGVIEVECAIHPSMNMKIIVEE</sequence>
<organism evidence="10 11">
    <name type="scientific">Spartinivicinus poritis</name>
    <dbReference type="NCBI Taxonomy" id="2994640"/>
    <lineage>
        <taxon>Bacteria</taxon>
        <taxon>Pseudomonadati</taxon>
        <taxon>Pseudomonadota</taxon>
        <taxon>Gammaproteobacteria</taxon>
        <taxon>Oceanospirillales</taxon>
        <taxon>Zooshikellaceae</taxon>
        <taxon>Spartinivicinus</taxon>
    </lineage>
</organism>
<keyword evidence="3" id="KW-0813">Transport</keyword>
<evidence type="ECO:0000256" key="2">
    <source>
        <dbReference type="ARBA" id="ARBA00004418"/>
    </source>
</evidence>
<keyword evidence="6" id="KW-0249">Electron transport</keyword>
<keyword evidence="5" id="KW-0574">Periplasm</keyword>
<feature type="signal peptide" evidence="8">
    <location>
        <begin position="1"/>
        <end position="21"/>
    </location>
</feature>
<keyword evidence="11" id="KW-1185">Reference proteome</keyword>
<protein>
    <submittedName>
        <fullName evidence="10">Plastocyanin/azurin family copper-binding protein</fullName>
    </submittedName>
</protein>
<dbReference type="PRINTS" id="PR00155">
    <property type="entry name" value="AMICYANIN"/>
</dbReference>
<dbReference type="InterPro" id="IPR000923">
    <property type="entry name" value="BlueCu_1"/>
</dbReference>
<evidence type="ECO:0000256" key="3">
    <source>
        <dbReference type="ARBA" id="ARBA00022448"/>
    </source>
</evidence>
<dbReference type="PANTHER" id="PTHR36507:SF1">
    <property type="entry name" value="BLL1555 PROTEIN"/>
    <property type="match status" value="1"/>
</dbReference>
<dbReference type="SUPFAM" id="SSF49503">
    <property type="entry name" value="Cupredoxins"/>
    <property type="match status" value="1"/>
</dbReference>
<keyword evidence="7" id="KW-0186">Copper</keyword>
<evidence type="ECO:0000256" key="7">
    <source>
        <dbReference type="ARBA" id="ARBA00023008"/>
    </source>
</evidence>
<reference evidence="10 11" key="1">
    <citation type="submission" date="2022-11" db="EMBL/GenBank/DDBJ databases">
        <title>Spartinivicinus poritis sp. nov., isolated from scleractinian coral Porites lutea.</title>
        <authorList>
            <person name="Zhang G."/>
            <person name="Cai L."/>
            <person name="Wei Q."/>
        </authorList>
    </citation>
    <scope>NUCLEOTIDE SEQUENCE [LARGE SCALE GENOMIC DNA]</scope>
    <source>
        <strain evidence="10 11">A2-2</strain>
    </source>
</reference>
<dbReference type="EMBL" id="JAPMOU010000006">
    <property type="protein sequence ID" value="MDE1461644.1"/>
    <property type="molecule type" value="Genomic_DNA"/>
</dbReference>
<dbReference type="InterPro" id="IPR002386">
    <property type="entry name" value="Amicyanin/Pseudoazurin"/>
</dbReference>
<evidence type="ECO:0000313" key="11">
    <source>
        <dbReference type="Proteomes" id="UP001528823"/>
    </source>
</evidence>
<evidence type="ECO:0000313" key="10">
    <source>
        <dbReference type="EMBL" id="MDE1461644.1"/>
    </source>
</evidence>
<comment type="subcellular location">
    <subcellularLocation>
        <location evidence="2">Periplasm</location>
    </subcellularLocation>
</comment>
<evidence type="ECO:0000256" key="1">
    <source>
        <dbReference type="ARBA" id="ARBA00001935"/>
    </source>
</evidence>
<dbReference type="RefSeq" id="WP_274688006.1">
    <property type="nucleotide sequence ID" value="NZ_JAPMOU010000006.1"/>
</dbReference>
<name>A0ABT5U5K7_9GAMM</name>
<keyword evidence="8" id="KW-0732">Signal</keyword>
<accession>A0ABT5U5K7</accession>
<feature type="chain" id="PRO_5045761263" evidence="8">
    <location>
        <begin position="22"/>
        <end position="106"/>
    </location>
</feature>
<dbReference type="PANTHER" id="PTHR36507">
    <property type="entry name" value="BLL1555 PROTEIN"/>
    <property type="match status" value="1"/>
</dbReference>
<dbReference type="Proteomes" id="UP001528823">
    <property type="component" value="Unassembled WGS sequence"/>
</dbReference>
<feature type="domain" description="Blue (type 1) copper" evidence="9">
    <location>
        <begin position="27"/>
        <end position="104"/>
    </location>
</feature>
<evidence type="ECO:0000256" key="8">
    <source>
        <dbReference type="SAM" id="SignalP"/>
    </source>
</evidence>
<dbReference type="InterPro" id="IPR008972">
    <property type="entry name" value="Cupredoxin"/>
</dbReference>
<evidence type="ECO:0000259" key="9">
    <source>
        <dbReference type="Pfam" id="PF00127"/>
    </source>
</evidence>
<gene>
    <name evidence="10" type="ORF">ORQ98_06650</name>
</gene>
<keyword evidence="4" id="KW-0479">Metal-binding</keyword>
<comment type="cofactor">
    <cofactor evidence="1">
        <name>Cu cation</name>
        <dbReference type="ChEBI" id="CHEBI:23378"/>
    </cofactor>
</comment>
<dbReference type="Gene3D" id="2.60.40.420">
    <property type="entry name" value="Cupredoxins - blue copper proteins"/>
    <property type="match status" value="1"/>
</dbReference>
<evidence type="ECO:0000256" key="6">
    <source>
        <dbReference type="ARBA" id="ARBA00022982"/>
    </source>
</evidence>